<evidence type="ECO:0000256" key="1">
    <source>
        <dbReference type="SAM" id="Coils"/>
    </source>
</evidence>
<name>A0AA38L2B4_TAXCH</name>
<dbReference type="AlphaFoldDB" id="A0AA38L2B4"/>
<feature type="non-terminal residue" evidence="3">
    <location>
        <position position="82"/>
    </location>
</feature>
<protein>
    <submittedName>
        <fullName evidence="3">Uncharacterized protein</fullName>
    </submittedName>
</protein>
<feature type="coiled-coil region" evidence="1">
    <location>
        <begin position="42"/>
        <end position="76"/>
    </location>
</feature>
<evidence type="ECO:0000256" key="2">
    <source>
        <dbReference type="SAM" id="MobiDB-lite"/>
    </source>
</evidence>
<organism evidence="3 4">
    <name type="scientific">Taxus chinensis</name>
    <name type="common">Chinese yew</name>
    <name type="synonym">Taxus wallichiana var. chinensis</name>
    <dbReference type="NCBI Taxonomy" id="29808"/>
    <lineage>
        <taxon>Eukaryota</taxon>
        <taxon>Viridiplantae</taxon>
        <taxon>Streptophyta</taxon>
        <taxon>Embryophyta</taxon>
        <taxon>Tracheophyta</taxon>
        <taxon>Spermatophyta</taxon>
        <taxon>Pinopsida</taxon>
        <taxon>Pinidae</taxon>
        <taxon>Conifers II</taxon>
        <taxon>Cupressales</taxon>
        <taxon>Taxaceae</taxon>
        <taxon>Taxus</taxon>
    </lineage>
</organism>
<gene>
    <name evidence="3" type="ORF">KI387_036213</name>
</gene>
<dbReference type="Proteomes" id="UP000824469">
    <property type="component" value="Unassembled WGS sequence"/>
</dbReference>
<evidence type="ECO:0000313" key="4">
    <source>
        <dbReference type="Proteomes" id="UP000824469"/>
    </source>
</evidence>
<reference evidence="3 4" key="1">
    <citation type="journal article" date="2021" name="Nat. Plants">
        <title>The Taxus genome provides insights into paclitaxel biosynthesis.</title>
        <authorList>
            <person name="Xiong X."/>
            <person name="Gou J."/>
            <person name="Liao Q."/>
            <person name="Li Y."/>
            <person name="Zhou Q."/>
            <person name="Bi G."/>
            <person name="Li C."/>
            <person name="Du R."/>
            <person name="Wang X."/>
            <person name="Sun T."/>
            <person name="Guo L."/>
            <person name="Liang H."/>
            <person name="Lu P."/>
            <person name="Wu Y."/>
            <person name="Zhang Z."/>
            <person name="Ro D.K."/>
            <person name="Shang Y."/>
            <person name="Huang S."/>
            <person name="Yan J."/>
        </authorList>
    </citation>
    <scope>NUCLEOTIDE SEQUENCE [LARGE SCALE GENOMIC DNA]</scope>
    <source>
        <strain evidence="3">Ta-2019</strain>
    </source>
</reference>
<accession>A0AA38L2B4</accession>
<keyword evidence="4" id="KW-1185">Reference proteome</keyword>
<comment type="caution">
    <text evidence="3">The sequence shown here is derived from an EMBL/GenBank/DDBJ whole genome shotgun (WGS) entry which is preliminary data.</text>
</comment>
<keyword evidence="1" id="KW-0175">Coiled coil</keyword>
<feature type="region of interest" description="Disordered" evidence="2">
    <location>
        <begin position="1"/>
        <end position="24"/>
    </location>
</feature>
<proteinExistence type="predicted"/>
<evidence type="ECO:0000313" key="3">
    <source>
        <dbReference type="EMBL" id="KAH9308302.1"/>
    </source>
</evidence>
<sequence>MAMDASEEGRSNGNNIVDYDESEEEEVEVNVEVELVCALEELRLCRKENQKLRCTVKDYEENISIFQERQSQREEEEANDLN</sequence>
<dbReference type="EMBL" id="JAHRHJ020000007">
    <property type="protein sequence ID" value="KAH9308302.1"/>
    <property type="molecule type" value="Genomic_DNA"/>
</dbReference>